<evidence type="ECO:0000256" key="3">
    <source>
        <dbReference type="ARBA" id="ARBA00022723"/>
    </source>
</evidence>
<comment type="cofactor">
    <cofactor evidence="1">
        <name>[3Fe-4S] cluster</name>
        <dbReference type="ChEBI" id="CHEBI:21137"/>
    </cofactor>
</comment>
<keyword evidence="10" id="KW-1185">Reference proteome</keyword>
<dbReference type="GO" id="GO:0051538">
    <property type="term" value="F:3 iron, 4 sulfur cluster binding"/>
    <property type="evidence" value="ECO:0007669"/>
    <property type="project" value="UniProtKB-KW"/>
</dbReference>
<evidence type="ECO:0000256" key="4">
    <source>
        <dbReference type="ARBA" id="ARBA00022982"/>
    </source>
</evidence>
<reference evidence="9 10" key="2">
    <citation type="submission" date="2021-03" db="EMBL/GenBank/DDBJ databases">
        <title>Genomic Encyclopedia of Type Strains, Phase IV (KMG-IV): sequencing the most valuable type-strain genomes for metagenomic binning, comparative biology and taxonomic classification.</title>
        <authorList>
            <person name="Goeker M."/>
        </authorList>
    </citation>
    <scope>NUCLEOTIDE SEQUENCE [LARGE SCALE GENOMIC DNA]</scope>
    <source>
        <strain evidence="9 10">DSM 41954</strain>
    </source>
</reference>
<evidence type="ECO:0000256" key="5">
    <source>
        <dbReference type="ARBA" id="ARBA00023004"/>
    </source>
</evidence>
<evidence type="ECO:0000256" key="7">
    <source>
        <dbReference type="ARBA" id="ARBA00023291"/>
    </source>
</evidence>
<dbReference type="Gene3D" id="3.30.70.20">
    <property type="match status" value="1"/>
</dbReference>
<dbReference type="GO" id="GO:0046872">
    <property type="term" value="F:metal ion binding"/>
    <property type="evidence" value="ECO:0007669"/>
    <property type="project" value="UniProtKB-KW"/>
</dbReference>
<dbReference type="Proteomes" id="UP000756710">
    <property type="component" value="Unassembled WGS sequence"/>
</dbReference>
<dbReference type="EMBL" id="JAGGLR010000004">
    <property type="protein sequence ID" value="MBP2060969.1"/>
    <property type="molecule type" value="Genomic_DNA"/>
</dbReference>
<dbReference type="AlphaFoldDB" id="A0A060ZK22"/>
<reference evidence="8" key="1">
    <citation type="submission" date="2014-05" db="EMBL/GenBank/DDBJ databases">
        <authorList>
            <person name="Horn Fabian"/>
        </authorList>
    </citation>
    <scope>NUCLEOTIDE SEQUENCE</scope>
</reference>
<keyword evidence="5" id="KW-0408">Iron</keyword>
<dbReference type="EMBL" id="LK022848">
    <property type="protein sequence ID" value="CDR06440.1"/>
    <property type="molecule type" value="Genomic_DNA"/>
</dbReference>
<evidence type="ECO:0000256" key="6">
    <source>
        <dbReference type="ARBA" id="ARBA00023014"/>
    </source>
</evidence>
<protein>
    <submittedName>
        <fullName evidence="8">Ferredoxin</fullName>
    </submittedName>
</protein>
<gene>
    <name evidence="9" type="ORF">J2Z30_001971</name>
    <name evidence="8" type="ORF">SIRAN3334</name>
</gene>
<dbReference type="Pfam" id="PF13459">
    <property type="entry name" value="Fer4_15"/>
    <property type="match status" value="1"/>
</dbReference>
<evidence type="ECO:0000256" key="1">
    <source>
        <dbReference type="ARBA" id="ARBA00001927"/>
    </source>
</evidence>
<sequence>MSRIDVDPHVCQGYANCVVTAPELLDLGDDGKVDILRAEVHGADLATAEDAVRACPVAALRLENR</sequence>
<keyword evidence="2" id="KW-0813">Transport</keyword>
<keyword evidence="3" id="KW-0479">Metal-binding</keyword>
<keyword evidence="4" id="KW-0249">Electron transport</keyword>
<keyword evidence="7" id="KW-0003">3Fe-4S</keyword>
<proteinExistence type="predicted"/>
<dbReference type="RefSeq" id="WP_044569814.1">
    <property type="nucleotide sequence ID" value="NZ_BAABDR010000068.1"/>
</dbReference>
<dbReference type="HOGENOM" id="CLU_139698_6_1_11"/>
<dbReference type="PANTHER" id="PTHR36923">
    <property type="entry name" value="FERREDOXIN"/>
    <property type="match status" value="1"/>
</dbReference>
<dbReference type="PANTHER" id="PTHR36923:SF3">
    <property type="entry name" value="FERREDOXIN"/>
    <property type="match status" value="1"/>
</dbReference>
<dbReference type="SUPFAM" id="SSF54862">
    <property type="entry name" value="4Fe-4S ferredoxins"/>
    <property type="match status" value="1"/>
</dbReference>
<evidence type="ECO:0000256" key="2">
    <source>
        <dbReference type="ARBA" id="ARBA00022448"/>
    </source>
</evidence>
<dbReference type="InterPro" id="IPR051269">
    <property type="entry name" value="Fe-S_cluster_ET"/>
</dbReference>
<organism evidence="8">
    <name type="scientific">Streptomyces iranensis</name>
    <dbReference type="NCBI Taxonomy" id="576784"/>
    <lineage>
        <taxon>Bacteria</taxon>
        <taxon>Bacillati</taxon>
        <taxon>Actinomycetota</taxon>
        <taxon>Actinomycetes</taxon>
        <taxon>Kitasatosporales</taxon>
        <taxon>Streptomycetaceae</taxon>
        <taxon>Streptomyces</taxon>
        <taxon>Streptomyces violaceusniger group</taxon>
    </lineage>
</organism>
<evidence type="ECO:0000313" key="10">
    <source>
        <dbReference type="Proteomes" id="UP000756710"/>
    </source>
</evidence>
<name>A0A060ZK22_9ACTN</name>
<keyword evidence="6" id="KW-0411">Iron-sulfur</keyword>
<evidence type="ECO:0000313" key="9">
    <source>
        <dbReference type="EMBL" id="MBP2060969.1"/>
    </source>
</evidence>
<accession>A0A060ZK22</accession>
<evidence type="ECO:0000313" key="8">
    <source>
        <dbReference type="EMBL" id="CDR06440.1"/>
    </source>
</evidence>